<organism evidence="1 2">
    <name type="scientific">Luteococcus japonicus</name>
    <dbReference type="NCBI Taxonomy" id="33984"/>
    <lineage>
        <taxon>Bacteria</taxon>
        <taxon>Bacillati</taxon>
        <taxon>Actinomycetota</taxon>
        <taxon>Actinomycetes</taxon>
        <taxon>Propionibacteriales</taxon>
        <taxon>Propionibacteriaceae</taxon>
        <taxon>Luteococcus</taxon>
    </lineage>
</organism>
<dbReference type="CDD" id="cd07505">
    <property type="entry name" value="HAD_BPGM-like"/>
    <property type="match status" value="1"/>
</dbReference>
<sequence length="225" mass="23724">MGVMSSQASLPAAVIFDVDGTLTDTEPAWERVRAGLAAADGADYGPDHALAMMGMSTREWSTYLSEVVGLNGSPEDCARRTIDGMRKLYHGGVGILPGAREAVRAMAELVPVGIASSSPVVLIEAAIEELGVGDVVSAHVSTEQVERGKPAPDGYLRCCELLGVDPTQCLAIEDSTAGIRSALAAGMGVVAIPQPFHQPSDELLARCTVLQDLTQLTPQRLRELW</sequence>
<dbReference type="InterPro" id="IPR023214">
    <property type="entry name" value="HAD_sf"/>
</dbReference>
<dbReference type="SFLD" id="SFLDS00003">
    <property type="entry name" value="Haloacid_Dehalogenase"/>
    <property type="match status" value="1"/>
</dbReference>
<dbReference type="PANTHER" id="PTHR18901:SF38">
    <property type="entry name" value="PSEUDOURIDINE-5'-PHOSPHATASE"/>
    <property type="match status" value="1"/>
</dbReference>
<dbReference type="SUPFAM" id="SSF56784">
    <property type="entry name" value="HAD-like"/>
    <property type="match status" value="1"/>
</dbReference>
<protein>
    <submittedName>
        <fullName evidence="1">HAD superfamily hydrolase (TIGR01509 family)</fullName>
    </submittedName>
</protein>
<evidence type="ECO:0000313" key="1">
    <source>
        <dbReference type="EMBL" id="ROR54035.1"/>
    </source>
</evidence>
<comment type="caution">
    <text evidence="1">The sequence shown here is derived from an EMBL/GenBank/DDBJ whole genome shotgun (WGS) entry which is preliminary data.</text>
</comment>
<dbReference type="Gene3D" id="1.10.150.240">
    <property type="entry name" value="Putative phosphatase, domain 2"/>
    <property type="match status" value="1"/>
</dbReference>
<dbReference type="NCBIfam" id="TIGR01509">
    <property type="entry name" value="HAD-SF-IA-v3"/>
    <property type="match status" value="1"/>
</dbReference>
<dbReference type="Proteomes" id="UP000275749">
    <property type="component" value="Unassembled WGS sequence"/>
</dbReference>
<dbReference type="Gene3D" id="3.40.50.1000">
    <property type="entry name" value="HAD superfamily/HAD-like"/>
    <property type="match status" value="1"/>
</dbReference>
<evidence type="ECO:0000313" key="2">
    <source>
        <dbReference type="Proteomes" id="UP000275749"/>
    </source>
</evidence>
<dbReference type="EMBL" id="RKHG01000001">
    <property type="protein sequence ID" value="ROR54035.1"/>
    <property type="molecule type" value="Genomic_DNA"/>
</dbReference>
<keyword evidence="1" id="KW-0378">Hydrolase</keyword>
<dbReference type="Pfam" id="PF00702">
    <property type="entry name" value="Hydrolase"/>
    <property type="match status" value="1"/>
</dbReference>
<dbReference type="InterPro" id="IPR036412">
    <property type="entry name" value="HAD-like_sf"/>
</dbReference>
<dbReference type="SFLD" id="SFLDG01129">
    <property type="entry name" value="C1.5:_HAD__Beta-PGM__Phosphata"/>
    <property type="match status" value="1"/>
</dbReference>
<dbReference type="AlphaFoldDB" id="A0A3N1ZT48"/>
<reference evidence="1 2" key="1">
    <citation type="submission" date="2018-11" db="EMBL/GenBank/DDBJ databases">
        <title>Sequencing the genomes of 1000 actinobacteria strains.</title>
        <authorList>
            <person name="Klenk H.-P."/>
        </authorList>
    </citation>
    <scope>NUCLEOTIDE SEQUENCE [LARGE SCALE GENOMIC DNA]</scope>
    <source>
        <strain evidence="1 2">DSM 10546</strain>
    </source>
</reference>
<dbReference type="GO" id="GO:0016787">
    <property type="term" value="F:hydrolase activity"/>
    <property type="evidence" value="ECO:0007669"/>
    <property type="project" value="UniProtKB-KW"/>
</dbReference>
<proteinExistence type="predicted"/>
<name>A0A3N1ZT48_9ACTN</name>
<accession>A0A3N1ZT48</accession>
<dbReference type="InterPro" id="IPR023198">
    <property type="entry name" value="PGP-like_dom2"/>
</dbReference>
<gene>
    <name evidence="1" type="ORF">EDD41_1217</name>
</gene>
<dbReference type="PANTHER" id="PTHR18901">
    <property type="entry name" value="2-DEOXYGLUCOSE-6-PHOSPHATE PHOSPHATASE 2"/>
    <property type="match status" value="1"/>
</dbReference>
<dbReference type="InterPro" id="IPR006439">
    <property type="entry name" value="HAD-SF_hydro_IA"/>
</dbReference>
<dbReference type="SFLD" id="SFLDG01135">
    <property type="entry name" value="C1.5.6:_HAD__Beta-PGM__Phospha"/>
    <property type="match status" value="1"/>
</dbReference>